<evidence type="ECO:0000256" key="4">
    <source>
        <dbReference type="ARBA" id="ARBA00022723"/>
    </source>
</evidence>
<evidence type="ECO:0000256" key="9">
    <source>
        <dbReference type="SAM" id="MobiDB-lite"/>
    </source>
</evidence>
<dbReference type="InterPro" id="IPR036396">
    <property type="entry name" value="Cyt_P450_sf"/>
</dbReference>
<proteinExistence type="inferred from homology"/>
<evidence type="ECO:0000256" key="2">
    <source>
        <dbReference type="ARBA" id="ARBA00010617"/>
    </source>
</evidence>
<comment type="cofactor">
    <cofactor evidence="1">
        <name>heme</name>
        <dbReference type="ChEBI" id="CHEBI:30413"/>
    </cofactor>
</comment>
<evidence type="ECO:0000256" key="1">
    <source>
        <dbReference type="ARBA" id="ARBA00001971"/>
    </source>
</evidence>
<dbReference type="GO" id="GO:0016705">
    <property type="term" value="F:oxidoreductase activity, acting on paired donors, with incorporation or reduction of molecular oxygen"/>
    <property type="evidence" value="ECO:0007669"/>
    <property type="project" value="InterPro"/>
</dbReference>
<keyword evidence="11" id="KW-1185">Reference proteome</keyword>
<reference evidence="10" key="1">
    <citation type="journal article" date="2014" name="Int. J. Syst. Evol. Microbiol.">
        <title>Complete genome sequence of Corynebacterium casei LMG S-19264T (=DSM 44701T), isolated from a smear-ripened cheese.</title>
        <authorList>
            <consortium name="US DOE Joint Genome Institute (JGI-PGF)"/>
            <person name="Walter F."/>
            <person name="Albersmeier A."/>
            <person name="Kalinowski J."/>
            <person name="Ruckert C."/>
        </authorList>
    </citation>
    <scope>NUCLEOTIDE SEQUENCE</scope>
    <source>
        <strain evidence="10">CGMCC 4.5737</strain>
    </source>
</reference>
<evidence type="ECO:0000256" key="8">
    <source>
        <dbReference type="RuleBase" id="RU000461"/>
    </source>
</evidence>
<dbReference type="Gene3D" id="1.10.630.10">
    <property type="entry name" value="Cytochrome P450"/>
    <property type="match status" value="1"/>
</dbReference>
<dbReference type="PANTHER" id="PTHR46696">
    <property type="entry name" value="P450, PUTATIVE (EUROFUNG)-RELATED"/>
    <property type="match status" value="1"/>
</dbReference>
<evidence type="ECO:0000256" key="3">
    <source>
        <dbReference type="ARBA" id="ARBA00022617"/>
    </source>
</evidence>
<dbReference type="FunFam" id="1.10.630.10:FF:000018">
    <property type="entry name" value="Cytochrome P450 monooxygenase"/>
    <property type="match status" value="1"/>
</dbReference>
<reference evidence="10" key="2">
    <citation type="submission" date="2020-09" db="EMBL/GenBank/DDBJ databases">
        <authorList>
            <person name="Sun Q."/>
            <person name="Zhou Y."/>
        </authorList>
    </citation>
    <scope>NUCLEOTIDE SEQUENCE</scope>
    <source>
        <strain evidence="10">CGMCC 4.5737</strain>
    </source>
</reference>
<keyword evidence="6 8" id="KW-0408">Iron</keyword>
<dbReference type="InterPro" id="IPR017972">
    <property type="entry name" value="Cyt_P450_CS"/>
</dbReference>
<keyword evidence="3 8" id="KW-0349">Heme</keyword>
<feature type="region of interest" description="Disordered" evidence="9">
    <location>
        <begin position="76"/>
        <end position="95"/>
    </location>
</feature>
<evidence type="ECO:0000256" key="5">
    <source>
        <dbReference type="ARBA" id="ARBA00023002"/>
    </source>
</evidence>
<accession>A0A8J3FWP3</accession>
<dbReference type="EMBL" id="BMMK01000043">
    <property type="protein sequence ID" value="GGM79107.1"/>
    <property type="molecule type" value="Genomic_DNA"/>
</dbReference>
<dbReference type="SUPFAM" id="SSF48264">
    <property type="entry name" value="Cytochrome P450"/>
    <property type="match status" value="1"/>
</dbReference>
<comment type="caution">
    <text evidence="10">The sequence shown here is derived from an EMBL/GenBank/DDBJ whole genome shotgun (WGS) entry which is preliminary data.</text>
</comment>
<dbReference type="AlphaFoldDB" id="A0A8J3FWP3"/>
<evidence type="ECO:0000256" key="7">
    <source>
        <dbReference type="ARBA" id="ARBA00023033"/>
    </source>
</evidence>
<protein>
    <submittedName>
        <fullName evidence="10">Cytochrome P450 hydroxylase</fullName>
    </submittedName>
</protein>
<dbReference type="InterPro" id="IPR001128">
    <property type="entry name" value="Cyt_P450"/>
</dbReference>
<dbReference type="GO" id="GO:0005506">
    <property type="term" value="F:iron ion binding"/>
    <property type="evidence" value="ECO:0007669"/>
    <property type="project" value="InterPro"/>
</dbReference>
<dbReference type="Proteomes" id="UP000637578">
    <property type="component" value="Unassembled WGS sequence"/>
</dbReference>
<keyword evidence="4 8" id="KW-0479">Metal-binding</keyword>
<comment type="similarity">
    <text evidence="2 8">Belongs to the cytochrome P450 family.</text>
</comment>
<dbReference type="GO" id="GO:0020037">
    <property type="term" value="F:heme binding"/>
    <property type="evidence" value="ECO:0007669"/>
    <property type="project" value="InterPro"/>
</dbReference>
<evidence type="ECO:0000313" key="10">
    <source>
        <dbReference type="EMBL" id="GGM79107.1"/>
    </source>
</evidence>
<dbReference type="Pfam" id="PF00067">
    <property type="entry name" value="p450"/>
    <property type="match status" value="1"/>
</dbReference>
<dbReference type="PRINTS" id="PR00359">
    <property type="entry name" value="BP450"/>
</dbReference>
<dbReference type="RefSeq" id="WP_189061527.1">
    <property type="nucleotide sequence ID" value="NZ_BMMK01000043.1"/>
</dbReference>
<dbReference type="GO" id="GO:0004497">
    <property type="term" value="F:monooxygenase activity"/>
    <property type="evidence" value="ECO:0007669"/>
    <property type="project" value="UniProtKB-KW"/>
</dbReference>
<keyword evidence="7 8" id="KW-0503">Monooxygenase</keyword>
<name>A0A8J3FWP3_9PSEU</name>
<dbReference type="CDD" id="cd11031">
    <property type="entry name" value="Cyp158A-like"/>
    <property type="match status" value="1"/>
</dbReference>
<organism evidence="10 11">
    <name type="scientific">Longimycelium tulufanense</name>
    <dbReference type="NCBI Taxonomy" id="907463"/>
    <lineage>
        <taxon>Bacteria</taxon>
        <taxon>Bacillati</taxon>
        <taxon>Actinomycetota</taxon>
        <taxon>Actinomycetes</taxon>
        <taxon>Pseudonocardiales</taxon>
        <taxon>Pseudonocardiaceae</taxon>
        <taxon>Longimycelium</taxon>
    </lineage>
</organism>
<feature type="region of interest" description="Disordered" evidence="9">
    <location>
        <begin position="1"/>
        <end position="25"/>
    </location>
</feature>
<evidence type="ECO:0000256" key="6">
    <source>
        <dbReference type="ARBA" id="ARBA00023004"/>
    </source>
</evidence>
<evidence type="ECO:0000313" key="11">
    <source>
        <dbReference type="Proteomes" id="UP000637578"/>
    </source>
</evidence>
<gene>
    <name evidence="10" type="ORF">GCM10012275_57140</name>
</gene>
<dbReference type="PRINTS" id="PR00385">
    <property type="entry name" value="P450"/>
</dbReference>
<sequence length="408" mass="44150">MSEPPDEPDPPRFPFPPGKHGDVTPRYAELRASSPVSRVRLPSGDTAWLVLRHADAVRVYADPVFSRRALTVPGTPRMAPGPDISDDPTGLLNLDPPDHTRLRRIVRGVFGVRAAEAWRPRSRAIAEELVDAMVAGGSPADLVEAIAIPLPLRGICELLGVPPADRELFRDWARKIVSIGAYPPQEVGAALAAARSYIADLVAARRAERPERPHDLLDQMIAARDVDDLLSEGELLTLSFGLLLNGHDTTVNSLVRGMLALLRHPDQWALLTADPDAVVAGVVEEVLRYAPPSDNGLLRLATREVELSGVRIAAGEAVLAPIAAAGRDPAVFTDPERFDVTRDARPHLGFGHGPHHCLGAHHSRVDLQEAYRALAGRLPGLRPAVGLDDLRWHGGLIGMSVRELPVSW</sequence>
<dbReference type="PROSITE" id="PS00086">
    <property type="entry name" value="CYTOCHROME_P450"/>
    <property type="match status" value="1"/>
</dbReference>
<keyword evidence="5 8" id="KW-0560">Oxidoreductase</keyword>
<dbReference type="InterPro" id="IPR002397">
    <property type="entry name" value="Cyt_P450_B"/>
</dbReference>
<dbReference type="PANTHER" id="PTHR46696:SF5">
    <property type="entry name" value="CYTOCHROME P450 BJ-1"/>
    <property type="match status" value="1"/>
</dbReference>